<protein>
    <submittedName>
        <fullName evidence="1">Uncharacterized protein</fullName>
    </submittedName>
</protein>
<reference evidence="1" key="1">
    <citation type="submission" date="2018-02" db="EMBL/GenBank/DDBJ databases">
        <authorList>
            <person name="Vasarhelyi B.M."/>
            <person name="Deshmukh S."/>
            <person name="Balint B."/>
            <person name="Kukolya J."/>
        </authorList>
    </citation>
    <scope>NUCLEOTIDE SEQUENCE</scope>
    <source>
        <strain evidence="1">KB22</strain>
    </source>
</reference>
<dbReference type="RefSeq" id="WP_196936222.1">
    <property type="nucleotide sequence ID" value="NZ_MU158698.1"/>
</dbReference>
<dbReference type="EMBL" id="PRDK01000006">
    <property type="protein sequence ID" value="MBE8714520.1"/>
    <property type="molecule type" value="Genomic_DNA"/>
</dbReference>
<name>A0A928UWH7_9SPHI</name>
<accession>A0A928UWH7</accession>
<proteinExistence type="predicted"/>
<dbReference type="Proteomes" id="UP000616201">
    <property type="component" value="Unassembled WGS sequence"/>
</dbReference>
<comment type="caution">
    <text evidence="1">The sequence shown here is derived from an EMBL/GenBank/DDBJ whole genome shotgun (WGS) entry which is preliminary data.</text>
</comment>
<evidence type="ECO:0000313" key="2">
    <source>
        <dbReference type="Proteomes" id="UP000616201"/>
    </source>
</evidence>
<dbReference type="AlphaFoldDB" id="A0A928UWH7"/>
<sequence>MKRELHPNNPLFHYVSPVMEVIILEFEQGIATTSAVVKVESENNQAQESWEVKQENKGIQW</sequence>
<keyword evidence="2" id="KW-1185">Reference proteome</keyword>
<gene>
    <name evidence="1" type="ORF">C4F49_12595</name>
</gene>
<evidence type="ECO:0000313" key="1">
    <source>
        <dbReference type="EMBL" id="MBE8714520.1"/>
    </source>
</evidence>
<organism evidence="1 2">
    <name type="scientific">Sphingobacterium hungaricum</name>
    <dbReference type="NCBI Taxonomy" id="2082723"/>
    <lineage>
        <taxon>Bacteria</taxon>
        <taxon>Pseudomonadati</taxon>
        <taxon>Bacteroidota</taxon>
        <taxon>Sphingobacteriia</taxon>
        <taxon>Sphingobacteriales</taxon>
        <taxon>Sphingobacteriaceae</taxon>
        <taxon>Sphingobacterium</taxon>
    </lineage>
</organism>